<accession>A0AAV6JJ55</accession>
<dbReference type="Gene3D" id="3.10.450.10">
    <property type="match status" value="1"/>
</dbReference>
<organism evidence="2 3">
    <name type="scientific">Rhododendron griersonianum</name>
    <dbReference type="NCBI Taxonomy" id="479676"/>
    <lineage>
        <taxon>Eukaryota</taxon>
        <taxon>Viridiplantae</taxon>
        <taxon>Streptophyta</taxon>
        <taxon>Embryophyta</taxon>
        <taxon>Tracheophyta</taxon>
        <taxon>Spermatophyta</taxon>
        <taxon>Magnoliopsida</taxon>
        <taxon>eudicotyledons</taxon>
        <taxon>Gunneridae</taxon>
        <taxon>Pentapetalae</taxon>
        <taxon>asterids</taxon>
        <taxon>Ericales</taxon>
        <taxon>Ericaceae</taxon>
        <taxon>Ericoideae</taxon>
        <taxon>Rhodoreae</taxon>
        <taxon>Rhododendron</taxon>
    </lineage>
</organism>
<evidence type="ECO:0000256" key="1">
    <source>
        <dbReference type="SAM" id="MobiDB-lite"/>
    </source>
</evidence>
<keyword evidence="3" id="KW-1185">Reference proteome</keyword>
<protein>
    <submittedName>
        <fullName evidence="2">Uncharacterized protein</fullName>
    </submittedName>
</protein>
<sequence>MTCSSLKQQREQKGDEKPQQQKKRKNNNPFVFPGKKIPAVDKTPYIFRTPFDLITGSRTVRYFTPEEREAYEKKLKETEGFDVGKYPLEVMLSKPIREISLKIPTESVEFSTEAAKMALRGYNRKELTTYRFIKLVRLCKSSCGCRDAMYYITFQAKKDGKAYSPCNFQALVRNSGRMHIEFCREEKKTQINRRLIAQWEKGMYAKQSLFVEENDKVIICPGRHLSNDERLTSL</sequence>
<proteinExistence type="predicted"/>
<dbReference type="AlphaFoldDB" id="A0AAV6JJ55"/>
<feature type="region of interest" description="Disordered" evidence="1">
    <location>
        <begin position="1"/>
        <end position="33"/>
    </location>
</feature>
<dbReference type="EMBL" id="JACTNZ010000007">
    <property type="protein sequence ID" value="KAG5540013.1"/>
    <property type="molecule type" value="Genomic_DNA"/>
</dbReference>
<dbReference type="InterPro" id="IPR006462">
    <property type="entry name" value="MS5"/>
</dbReference>
<dbReference type="PANTHER" id="PTHR31260">
    <property type="entry name" value="CYSTATIN/MONELLIN SUPERFAMILY PROTEIN"/>
    <property type="match status" value="1"/>
</dbReference>
<evidence type="ECO:0000313" key="3">
    <source>
        <dbReference type="Proteomes" id="UP000823749"/>
    </source>
</evidence>
<dbReference type="Proteomes" id="UP000823749">
    <property type="component" value="Chromosome 7"/>
</dbReference>
<dbReference type="PANTHER" id="PTHR31260:SF61">
    <property type="entry name" value="MULTICYSTATIN-LIKE ISOFORM X1"/>
    <property type="match status" value="1"/>
</dbReference>
<feature type="compositionally biased region" description="Basic and acidic residues" evidence="1">
    <location>
        <begin position="8"/>
        <end position="19"/>
    </location>
</feature>
<dbReference type="EMBL" id="JACTNZ010000007">
    <property type="protein sequence ID" value="KAG5540014.1"/>
    <property type="molecule type" value="Genomic_DNA"/>
</dbReference>
<comment type="caution">
    <text evidence="2">The sequence shown here is derived from an EMBL/GenBank/DDBJ whole genome shotgun (WGS) entry which is preliminary data.</text>
</comment>
<gene>
    <name evidence="2" type="ORF">RHGRI_020298</name>
</gene>
<name>A0AAV6JJ55_9ERIC</name>
<evidence type="ECO:0000313" key="2">
    <source>
        <dbReference type="EMBL" id="KAG5540013.1"/>
    </source>
</evidence>
<reference evidence="2" key="1">
    <citation type="submission" date="2020-08" db="EMBL/GenBank/DDBJ databases">
        <title>Plant Genome Project.</title>
        <authorList>
            <person name="Zhang R.-G."/>
        </authorList>
    </citation>
    <scope>NUCLEOTIDE SEQUENCE</scope>
    <source>
        <strain evidence="2">WSP0</strain>
        <tissue evidence="2">Leaf</tissue>
    </source>
</reference>